<dbReference type="Proteomes" id="UP000189462">
    <property type="component" value="Unassembled WGS sequence"/>
</dbReference>
<dbReference type="RefSeq" id="WP_077279969.1">
    <property type="nucleotide sequence ID" value="NZ_MVBK01000101.1"/>
</dbReference>
<reference evidence="2 3" key="1">
    <citation type="submission" date="2017-02" db="EMBL/GenBank/DDBJ databases">
        <title>Genomic diversity within the haloalkaliphilic genus Thioalkalivibrio.</title>
        <authorList>
            <person name="Ahn A.-C."/>
            <person name="Meier-Kolthoff J."/>
            <person name="Overmars L."/>
            <person name="Richter M."/>
            <person name="Woyke T."/>
            <person name="Sorokin D.Y."/>
            <person name="Muyzer G."/>
        </authorList>
    </citation>
    <scope>NUCLEOTIDE SEQUENCE [LARGE SCALE GENOMIC DNA]</scope>
    <source>
        <strain evidence="2 3">ALJD</strain>
    </source>
</reference>
<evidence type="ECO:0000313" key="2">
    <source>
        <dbReference type="EMBL" id="OOG22429.1"/>
    </source>
</evidence>
<dbReference type="PANTHER" id="PTHR10357">
    <property type="entry name" value="ALPHA-AMYLASE FAMILY MEMBER"/>
    <property type="match status" value="1"/>
</dbReference>
<name>A0A1V3NBE9_9GAMM</name>
<dbReference type="OrthoDB" id="9761577at2"/>
<dbReference type="SUPFAM" id="SSF51445">
    <property type="entry name" value="(Trans)glycosidases"/>
    <property type="match status" value="1"/>
</dbReference>
<evidence type="ECO:0000313" key="3">
    <source>
        <dbReference type="Proteomes" id="UP000189462"/>
    </source>
</evidence>
<dbReference type="STRING" id="108003.B1C78_14995"/>
<dbReference type="CDD" id="cd11336">
    <property type="entry name" value="AmyAc_MTSase"/>
    <property type="match status" value="1"/>
</dbReference>
<comment type="caution">
    <text evidence="2">The sequence shown here is derived from an EMBL/GenBank/DDBJ whole genome shotgun (WGS) entry which is preliminary data.</text>
</comment>
<dbReference type="NCBIfam" id="TIGR02401">
    <property type="entry name" value="trehalose_TreY"/>
    <property type="match status" value="1"/>
</dbReference>
<dbReference type="GO" id="GO:0047470">
    <property type="term" value="F:(1,4)-alpha-D-glucan 1-alpha-D-glucosylmutase activity"/>
    <property type="evidence" value="ECO:0007669"/>
    <property type="project" value="TreeGrafter"/>
</dbReference>
<sequence>MRPDPVATYRLQLRPEFGLDAAAGLVSYLDRLGVSHVYLSPCLQAVRGSAHGYDVVDPTRVNEDLGGEAARRRLCDALEAAGMGQMLDIVPNHMAVAGDQNPWWWDVLENGPSSRYALYFDVDWEASEERWPNKVLLPVLGDHYGRILEAQELQVRYGGGVFTLQYHEHAFPLDPSTLSDLLCKAYAASDSELLGFIAESCARLPRPHVTLGWAVERRHRDKDVIRRLLVQLAGEEPEAHAAILDHVDRINQDPDALDELIEKQNYRLAWWRTAGRDLGYRRFFDINDLAGLRVEEEEVFEAIHALPIRWARAGEVHGLRIDHPDGLRDPAQYFDRLHRACPDAWVVVEKILEPGESLPADWPVAGTTGYDFLNLVQGLFVDPAGEVPLSGLLEELSGESADFAEQVHDCKRQVVKELLGSELNRLVSLFVEICERHRRHRDYTRHELYQALLEVASCFPVYRTYVRHPQGEVSEADVHYVTQAIDQARERRPELDAELFDFLHGLLLLRIPGDREAELAMRFQQLTGPAMAKGVEDTAFYRFHRLIALNEVGGDPACFGVSVEAFHAACADARAHQPLALLATSTHDTKRSEDVRARLLLLSEMPEAWSAVVSRWREHNATHRRDEGPDPATEYLLYQTLVGAWPIDAERASDYMEKAVREAKLHTSWTQPNEAYEAAVRHFVNAVLEDDGFRADLDSFVKPLVTPGRINGLSQTLLKLTAPGVPDIYQGAELWDLSLVDPDNRRPVDFALRERLLTELEGMSVGEILARSDKGLPKLWVIRQALQLRRHHPAWLGGQGDYQPLELSGARAAHGVAFLRGEGVAVLAPRLVHTLGGDWGDTVLHLPPGHWHNVLTAEPVDGGDVSVAHLLAPFPVALLVREEDRP</sequence>
<dbReference type="Pfam" id="PF00128">
    <property type="entry name" value="Alpha-amylase"/>
    <property type="match status" value="1"/>
</dbReference>
<dbReference type="AlphaFoldDB" id="A0A1V3NBE9"/>
<gene>
    <name evidence="2" type="ORF">B1C78_14995</name>
</gene>
<dbReference type="InterPro" id="IPR006047">
    <property type="entry name" value="GH13_cat_dom"/>
</dbReference>
<dbReference type="InterPro" id="IPR017853">
    <property type="entry name" value="GH"/>
</dbReference>
<protein>
    <submittedName>
        <fullName evidence="2">Malto-oligosyltrehalose synthase</fullName>
    </submittedName>
</protein>
<dbReference type="Gene3D" id="3.20.20.80">
    <property type="entry name" value="Glycosidases"/>
    <property type="match status" value="4"/>
</dbReference>
<dbReference type="InterPro" id="IPR012767">
    <property type="entry name" value="Trehalose_TreY"/>
</dbReference>
<keyword evidence="3" id="KW-1185">Reference proteome</keyword>
<dbReference type="SMART" id="SM00642">
    <property type="entry name" value="Aamy"/>
    <property type="match status" value="1"/>
</dbReference>
<dbReference type="GO" id="GO:0005992">
    <property type="term" value="P:trehalose biosynthetic process"/>
    <property type="evidence" value="ECO:0007669"/>
    <property type="project" value="TreeGrafter"/>
</dbReference>
<dbReference type="GO" id="GO:0030980">
    <property type="term" value="P:alpha-glucan catabolic process"/>
    <property type="evidence" value="ECO:0007669"/>
    <property type="project" value="TreeGrafter"/>
</dbReference>
<evidence type="ECO:0000259" key="1">
    <source>
        <dbReference type="SMART" id="SM00642"/>
    </source>
</evidence>
<proteinExistence type="predicted"/>
<dbReference type="EMBL" id="MVBK01000101">
    <property type="protein sequence ID" value="OOG22429.1"/>
    <property type="molecule type" value="Genomic_DNA"/>
</dbReference>
<feature type="domain" description="Glycosyl hydrolase family 13 catalytic" evidence="1">
    <location>
        <begin position="5"/>
        <end position="489"/>
    </location>
</feature>
<dbReference type="Gene3D" id="3.30.1590.10">
    <property type="entry name" value="Maltooligosyl trehalose synthase, domain 2"/>
    <property type="match status" value="1"/>
</dbReference>
<dbReference type="PANTHER" id="PTHR10357:SF216">
    <property type="entry name" value="MALTOOLIGOSYL TREHALOSE SYNTHASE-RELATED"/>
    <property type="match status" value="1"/>
</dbReference>
<organism evidence="2 3">
    <name type="scientific">Thioalkalivibrio denitrificans</name>
    <dbReference type="NCBI Taxonomy" id="108003"/>
    <lineage>
        <taxon>Bacteria</taxon>
        <taxon>Pseudomonadati</taxon>
        <taxon>Pseudomonadota</taxon>
        <taxon>Gammaproteobacteria</taxon>
        <taxon>Chromatiales</taxon>
        <taxon>Ectothiorhodospiraceae</taxon>
        <taxon>Thioalkalivibrio</taxon>
    </lineage>
</organism>
<accession>A0A1V3NBE9</accession>